<feature type="domain" description="Ubiquitin-like" evidence="1">
    <location>
        <begin position="156"/>
        <end position="211"/>
    </location>
</feature>
<dbReference type="Gene3D" id="3.10.20.90">
    <property type="entry name" value="Phosphatidylinositol 3-kinase Catalytic Subunit, Chain A, domain 1"/>
    <property type="match status" value="1"/>
</dbReference>
<dbReference type="InterPro" id="IPR050158">
    <property type="entry name" value="Ubiquitin_ubiquitin-like"/>
</dbReference>
<name>A0A814C5I3_9BILA</name>
<dbReference type="InterPro" id="IPR000626">
    <property type="entry name" value="Ubiquitin-like_dom"/>
</dbReference>
<protein>
    <recommendedName>
        <fullName evidence="1">Ubiquitin-like domain-containing protein</fullName>
    </recommendedName>
</protein>
<gene>
    <name evidence="3" type="ORF">JXQ802_LOCUS10879</name>
    <name evidence="2" type="ORF">PYM288_LOCUS8750</name>
</gene>
<organism evidence="3 4">
    <name type="scientific">Rotaria sordida</name>
    <dbReference type="NCBI Taxonomy" id="392033"/>
    <lineage>
        <taxon>Eukaryota</taxon>
        <taxon>Metazoa</taxon>
        <taxon>Spiralia</taxon>
        <taxon>Gnathifera</taxon>
        <taxon>Rotifera</taxon>
        <taxon>Eurotatoria</taxon>
        <taxon>Bdelloidea</taxon>
        <taxon>Philodinida</taxon>
        <taxon>Philodinidae</taxon>
        <taxon>Rotaria</taxon>
    </lineage>
</organism>
<comment type="caution">
    <text evidence="3">The sequence shown here is derived from an EMBL/GenBank/DDBJ whole genome shotgun (WGS) entry which is preliminary data.</text>
</comment>
<dbReference type="EMBL" id="CAJNOL010000211">
    <property type="protein sequence ID" value="CAF0935572.1"/>
    <property type="molecule type" value="Genomic_DNA"/>
</dbReference>
<keyword evidence="4" id="KW-1185">Reference proteome</keyword>
<evidence type="ECO:0000313" key="4">
    <source>
        <dbReference type="Proteomes" id="UP000663870"/>
    </source>
</evidence>
<evidence type="ECO:0000313" key="3">
    <source>
        <dbReference type="EMBL" id="CAF0935572.1"/>
    </source>
</evidence>
<dbReference type="Proteomes" id="UP000663854">
    <property type="component" value="Unassembled WGS sequence"/>
</dbReference>
<dbReference type="PRINTS" id="PR00348">
    <property type="entry name" value="UBIQUITIN"/>
</dbReference>
<dbReference type="InterPro" id="IPR029071">
    <property type="entry name" value="Ubiquitin-like_domsf"/>
</dbReference>
<sequence>MSLSDDVGTNNGEIFQQKLDAQTNTDKLAKCTIDLRNVRDDSCEDLSAIPELFVITLIHQNKNYDAYITNRVTIGDIFSKMVQLELLQSEEANTHHIIPEENAQVSYDLSHSFTNANDGSHFRIEPKPSSPLPTEVVFIKTLTGRMITINVSIKMDTIAIIKERVQMKEGIPTDEQRLILNGKQLEDNRTLADYKVSNESTLHLILRLRKPVIRLKSINNQVINHVHISVELDPHMWILSSLYPKPSITDGKRFVQWNNMNVYPDGKIIFEENEKNTYMIDRPYPLIDDEKEYRILFWEAFTTTSSSNFIQQENLCVPRRDFGRILNHLLKKMTLSSEDRDDLITYVLPQLDEADPEHEKEKVIFHFLSPQIYSQSAPLTIRPLPQQLVRAFLIFGFGTNDDEISTVDDLENEINKVINIENLSESGLVVHEWGSMFVY</sequence>
<dbReference type="Proteomes" id="UP000663870">
    <property type="component" value="Unassembled WGS sequence"/>
</dbReference>
<proteinExistence type="predicted"/>
<dbReference type="SUPFAM" id="SSF54236">
    <property type="entry name" value="Ubiquitin-like"/>
    <property type="match status" value="1"/>
</dbReference>
<dbReference type="EMBL" id="CAJNOH010000120">
    <property type="protein sequence ID" value="CAF0885258.1"/>
    <property type="molecule type" value="Genomic_DNA"/>
</dbReference>
<dbReference type="InterPro" id="IPR019956">
    <property type="entry name" value="Ubiquitin_dom"/>
</dbReference>
<dbReference type="SMART" id="SM00213">
    <property type="entry name" value="UBQ"/>
    <property type="match status" value="1"/>
</dbReference>
<dbReference type="PROSITE" id="PS50053">
    <property type="entry name" value="UBIQUITIN_2"/>
    <property type="match status" value="1"/>
</dbReference>
<accession>A0A814C5I3</accession>
<dbReference type="Pfam" id="PF00240">
    <property type="entry name" value="ubiquitin"/>
    <property type="match status" value="1"/>
</dbReference>
<dbReference type="PANTHER" id="PTHR10666">
    <property type="entry name" value="UBIQUITIN"/>
    <property type="match status" value="1"/>
</dbReference>
<evidence type="ECO:0000259" key="1">
    <source>
        <dbReference type="PROSITE" id="PS50053"/>
    </source>
</evidence>
<reference evidence="3" key="1">
    <citation type="submission" date="2021-02" db="EMBL/GenBank/DDBJ databases">
        <authorList>
            <person name="Nowell W R."/>
        </authorList>
    </citation>
    <scope>NUCLEOTIDE SEQUENCE</scope>
</reference>
<dbReference type="AlphaFoldDB" id="A0A814C5I3"/>
<evidence type="ECO:0000313" key="2">
    <source>
        <dbReference type="EMBL" id="CAF0885258.1"/>
    </source>
</evidence>